<dbReference type="NCBIfam" id="NF006043">
    <property type="entry name" value="PRK08186.1"/>
    <property type="match status" value="1"/>
</dbReference>
<dbReference type="GO" id="GO:0004039">
    <property type="term" value="F:allophanate hydrolase activity"/>
    <property type="evidence" value="ECO:0007669"/>
    <property type="project" value="UniProtKB-EC"/>
</dbReference>
<keyword evidence="3" id="KW-0378">Hydrolase</keyword>
<evidence type="ECO:0000259" key="2">
    <source>
        <dbReference type="Pfam" id="PF21986"/>
    </source>
</evidence>
<sequence length="599" mass="63713">MDITSIHKAYASGQVTPEAVVNEIYDRIDAEGLHPVWIALVPREQALERARKLQSAVQADLPLYGIPFAVKDNIDVAGIPTTAACPEYSYTPEQNATVVTRLEAAGALLIGKTNMDQFATGLVGTRTPYGVCSSVFDKRYISGGSSSGSAVSVASGLVSFSLGTDTAGSGRVPAMFNNLIGLKPTRGVLSTHGVVPACRTLDCVSIFAETASDAAVVLSAARGLDGQDPYSRVPAIGAGAAPWIAAPSFRFGVPAAAMLEFYGDAHNPALYQAAVEKLVALGGQPVEFDLAPFLATAQLLYKGPWVAERYAAIEPFIEKHVEAMDATVAKIIQGAANYSAIDTFKAAYKLEKLRQQTARVWNSIDVMVLPTAPRTYTIEEIAEAPIERNSHLGQYTNFVNLLDLSAVALPAGFRPDGLPFGVSLIGQAFQETALLVLADRLHRGLVSTLGVSDRKLAETPALVAATPPPGCLLMAVVGAHLTGQPLNWQLTERKGSLLRTCRTYSNYKFYALKGTVPPKPGLVRVPGFEGPGIEVEVWALPEDTVGSFVDGVPQPLSIGTLRLEDGVLVKGFLVEPAATDDAIEITHLGGWRKYLESLK</sequence>
<comment type="caution">
    <text evidence="3">The sequence shown here is derived from an EMBL/GenBank/DDBJ whole genome shotgun (WGS) entry which is preliminary data.</text>
</comment>
<dbReference type="InterPro" id="IPR036928">
    <property type="entry name" value="AS_sf"/>
</dbReference>
<gene>
    <name evidence="3" type="ORF">HDF15_000667</name>
</gene>
<dbReference type="Proteomes" id="UP000584867">
    <property type="component" value="Unassembled WGS sequence"/>
</dbReference>
<name>A0A7W7ZLX6_9BACT</name>
<dbReference type="Gene3D" id="3.10.490.10">
    <property type="entry name" value="Gamma-glutamyl cyclotransferase-like"/>
    <property type="match status" value="1"/>
</dbReference>
<dbReference type="InterPro" id="IPR053844">
    <property type="entry name" value="AH_C"/>
</dbReference>
<dbReference type="AlphaFoldDB" id="A0A7W7ZLX6"/>
<reference evidence="3 4" key="1">
    <citation type="submission" date="2020-08" db="EMBL/GenBank/DDBJ databases">
        <title>Genomic Encyclopedia of Type Strains, Phase IV (KMG-V): Genome sequencing to study the core and pangenomes of soil and plant-associated prokaryotes.</title>
        <authorList>
            <person name="Whitman W."/>
        </authorList>
    </citation>
    <scope>NUCLEOTIDE SEQUENCE [LARGE SCALE GENOMIC DNA]</scope>
    <source>
        <strain evidence="3 4">X5P3</strain>
    </source>
</reference>
<dbReference type="SUPFAM" id="SSF75304">
    <property type="entry name" value="Amidase signature (AS) enzymes"/>
    <property type="match status" value="1"/>
</dbReference>
<dbReference type="Pfam" id="PF21986">
    <property type="entry name" value="AH_C"/>
    <property type="match status" value="1"/>
</dbReference>
<feature type="domain" description="Amidase" evidence="1">
    <location>
        <begin position="20"/>
        <end position="435"/>
    </location>
</feature>
<proteinExistence type="predicted"/>
<evidence type="ECO:0000313" key="4">
    <source>
        <dbReference type="Proteomes" id="UP000584867"/>
    </source>
</evidence>
<dbReference type="EC" id="3.5.1.54" evidence="3"/>
<dbReference type="InterPro" id="IPR000120">
    <property type="entry name" value="Amidase"/>
</dbReference>
<dbReference type="Gene3D" id="3.90.1300.10">
    <property type="entry name" value="Amidase signature (AS) domain"/>
    <property type="match status" value="1"/>
</dbReference>
<dbReference type="InterPro" id="IPR023631">
    <property type="entry name" value="Amidase_dom"/>
</dbReference>
<protein>
    <submittedName>
        <fullName evidence="3">Allophanate hydrolase</fullName>
        <ecNumber evidence="3">3.5.1.54</ecNumber>
    </submittedName>
</protein>
<dbReference type="Gene3D" id="1.20.58.1700">
    <property type="match status" value="1"/>
</dbReference>
<dbReference type="PANTHER" id="PTHR11895">
    <property type="entry name" value="TRANSAMIDASE"/>
    <property type="match status" value="1"/>
</dbReference>
<dbReference type="RefSeq" id="WP_184252823.1">
    <property type="nucleotide sequence ID" value="NZ_JACHIO010000002.1"/>
</dbReference>
<evidence type="ECO:0000313" key="3">
    <source>
        <dbReference type="EMBL" id="MBB5062340.1"/>
    </source>
</evidence>
<organism evidence="3 4">
    <name type="scientific">Granulicella mallensis</name>
    <dbReference type="NCBI Taxonomy" id="940614"/>
    <lineage>
        <taxon>Bacteria</taxon>
        <taxon>Pseudomonadati</taxon>
        <taxon>Acidobacteriota</taxon>
        <taxon>Terriglobia</taxon>
        <taxon>Terriglobales</taxon>
        <taxon>Acidobacteriaceae</taxon>
        <taxon>Granulicella</taxon>
    </lineage>
</organism>
<dbReference type="PANTHER" id="PTHR11895:SF169">
    <property type="entry name" value="GLUTAMYL-TRNA(GLN) AMIDOTRANSFERASE"/>
    <property type="match status" value="1"/>
</dbReference>
<dbReference type="Pfam" id="PF01425">
    <property type="entry name" value="Amidase"/>
    <property type="match status" value="1"/>
</dbReference>
<dbReference type="NCBIfam" id="TIGR02713">
    <property type="entry name" value="allophanate_hyd"/>
    <property type="match status" value="1"/>
</dbReference>
<evidence type="ECO:0000259" key="1">
    <source>
        <dbReference type="Pfam" id="PF01425"/>
    </source>
</evidence>
<dbReference type="EMBL" id="JACHIO010000002">
    <property type="protein sequence ID" value="MBB5062340.1"/>
    <property type="molecule type" value="Genomic_DNA"/>
</dbReference>
<accession>A0A7W7ZLX6</accession>
<feature type="domain" description="Allophanate hydrolase C-terminal" evidence="2">
    <location>
        <begin position="474"/>
        <end position="596"/>
    </location>
</feature>
<dbReference type="InterPro" id="IPR014085">
    <property type="entry name" value="Allophanate_hydrolase"/>
</dbReference>